<proteinExistence type="predicted"/>
<dbReference type="Proteomes" id="UP000014243">
    <property type="component" value="Unassembled WGS sequence"/>
</dbReference>
<evidence type="ECO:0000313" key="1">
    <source>
        <dbReference type="EMBL" id="EPC75123.1"/>
    </source>
</evidence>
<dbReference type="EMBL" id="ANKC01000686">
    <property type="protein sequence ID" value="EPC75123.1"/>
    <property type="molecule type" value="Genomic_DNA"/>
</dbReference>
<protein>
    <submittedName>
        <fullName evidence="1">Alanine dehydrogenase 1</fullName>
    </submittedName>
</protein>
<evidence type="ECO:0000313" key="2">
    <source>
        <dbReference type="Proteomes" id="UP000014243"/>
    </source>
</evidence>
<sequence>NLYHGQVTNKGLAESLNLPVVSLETALKTQH</sequence>
<gene>
    <name evidence="1" type="ORF">Lpp126_09589</name>
</gene>
<reference evidence="1 2" key="1">
    <citation type="journal article" date="2013" name="PLoS ONE">
        <title>Lactobacillus paracasei comparative genomics: towards species pan-genome definition and exploitation of diversity.</title>
        <authorList>
            <person name="Smokvina T."/>
            <person name="Wels M."/>
            <person name="Polka J."/>
            <person name="Chervaux C."/>
            <person name="Brisse S."/>
            <person name="Boekhorst J."/>
            <person name="van Hylckama Vlieg J.E."/>
            <person name="Siezen R.J."/>
        </authorList>
    </citation>
    <scope>NUCLEOTIDE SEQUENCE [LARGE SCALE GENOMIC DNA]</scope>
    <source>
        <strain evidence="1 2">Lpp126</strain>
    </source>
</reference>
<feature type="non-terminal residue" evidence="1">
    <location>
        <position position="1"/>
    </location>
</feature>
<name>S2S6L2_LACPA</name>
<dbReference type="AlphaFoldDB" id="S2S6L2"/>
<organism evidence="1 2">
    <name type="scientific">Lacticaseibacillus paracasei subsp. paracasei Lpp126</name>
    <dbReference type="NCBI Taxonomy" id="1256206"/>
    <lineage>
        <taxon>Bacteria</taxon>
        <taxon>Bacillati</taxon>
        <taxon>Bacillota</taxon>
        <taxon>Bacilli</taxon>
        <taxon>Lactobacillales</taxon>
        <taxon>Lactobacillaceae</taxon>
        <taxon>Lacticaseibacillus</taxon>
    </lineage>
</organism>
<comment type="caution">
    <text evidence="1">The sequence shown here is derived from an EMBL/GenBank/DDBJ whole genome shotgun (WGS) entry which is preliminary data.</text>
</comment>
<accession>S2S6L2</accession>